<feature type="chain" id="PRO_5039511138" evidence="1">
    <location>
        <begin position="22"/>
        <end position="51"/>
    </location>
</feature>
<evidence type="ECO:0000313" key="2">
    <source>
        <dbReference type="EMBL" id="QQC87904.1"/>
    </source>
</evidence>
<dbReference type="AlphaFoldDB" id="A0A7T4TW79"/>
<evidence type="ECO:0000313" key="3">
    <source>
        <dbReference type="Proteomes" id="UP000596130"/>
    </source>
</evidence>
<proteinExistence type="predicted"/>
<dbReference type="RefSeq" id="WP_198501923.1">
    <property type="nucleotide sequence ID" value="NZ_CP065959.1"/>
</dbReference>
<organism evidence="2 3">
    <name type="scientific">Streptomyces alfalfae</name>
    <dbReference type="NCBI Taxonomy" id="1642299"/>
    <lineage>
        <taxon>Bacteria</taxon>
        <taxon>Bacillati</taxon>
        <taxon>Actinomycetota</taxon>
        <taxon>Actinomycetes</taxon>
        <taxon>Kitasatosporales</taxon>
        <taxon>Streptomycetaceae</taxon>
        <taxon>Streptomyces</taxon>
    </lineage>
</organism>
<accession>A0A7T4TW79</accession>
<dbReference type="Proteomes" id="UP000596130">
    <property type="component" value="Chromosome"/>
</dbReference>
<feature type="signal peptide" evidence="1">
    <location>
        <begin position="1"/>
        <end position="21"/>
    </location>
</feature>
<evidence type="ECO:0000256" key="1">
    <source>
        <dbReference type="SAM" id="SignalP"/>
    </source>
</evidence>
<sequence>MESCRPALYWLWAALPLPATAWTLARDHQKHLQRRERHRHISHPTDWTPAA</sequence>
<protein>
    <submittedName>
        <fullName evidence="2">Uncharacterized protein</fullName>
    </submittedName>
</protein>
<keyword evidence="1" id="KW-0732">Signal</keyword>
<name>A0A7T4TW79_9ACTN</name>
<reference evidence="2 3" key="1">
    <citation type="submission" date="2020-12" db="EMBL/GenBank/DDBJ databases">
        <title>Identification and biosynthesis of polyene macrolides produced by Streptomyces alfalfae Men-myco-93-63.</title>
        <authorList>
            <person name="Liu D."/>
            <person name="Li Y."/>
            <person name="Liu L."/>
            <person name="Han X."/>
            <person name="Shen F."/>
        </authorList>
    </citation>
    <scope>NUCLEOTIDE SEQUENCE [LARGE SCALE GENOMIC DNA]</scope>
    <source>
        <strain evidence="2 3">Men-myco-93-63</strain>
    </source>
</reference>
<dbReference type="EMBL" id="CP065959">
    <property type="protein sequence ID" value="QQC87904.1"/>
    <property type="molecule type" value="Genomic_DNA"/>
</dbReference>
<gene>
    <name evidence="2" type="ORF">I8755_05410</name>
</gene>